<sequence>MRTALRETQIPFAFHHVADGREAMDFLSRKTPYEAAPRPDFVLLDLNMPRMDGREVLHAIKSDPDLRAIPVIVLTTSSVERDVEASYLAGAAGYAVKPIDVDKFFALIQEIEIYWKTMRRWPANED</sequence>
<dbReference type="InterPro" id="IPR011006">
    <property type="entry name" value="CheY-like_superfamily"/>
</dbReference>
<evidence type="ECO:0000256" key="1">
    <source>
        <dbReference type="PROSITE-ProRule" id="PRU00169"/>
    </source>
</evidence>
<dbReference type="STRING" id="272627.CCC_02442"/>
<dbReference type="Gene3D" id="3.40.50.2300">
    <property type="match status" value="1"/>
</dbReference>
<dbReference type="SUPFAM" id="SSF52172">
    <property type="entry name" value="CheY-like"/>
    <property type="match status" value="1"/>
</dbReference>
<dbReference type="PANTHER" id="PTHR44520">
    <property type="entry name" value="RESPONSE REGULATOR RCP1-RELATED"/>
    <property type="match status" value="1"/>
</dbReference>
<dbReference type="SMART" id="SM00448">
    <property type="entry name" value="REC"/>
    <property type="match status" value="1"/>
</dbReference>
<dbReference type="CDD" id="cd17557">
    <property type="entry name" value="REC_Rcp-like"/>
    <property type="match status" value="1"/>
</dbReference>
<dbReference type="InterPro" id="IPR001789">
    <property type="entry name" value="Sig_transdc_resp-reg_receiver"/>
</dbReference>
<dbReference type="EMBL" id="JXSL01000027">
    <property type="protein sequence ID" value="KIL98992.1"/>
    <property type="molecule type" value="Genomic_DNA"/>
</dbReference>
<keyword evidence="4" id="KW-1185">Reference proteome</keyword>
<feature type="modified residue" description="4-aspartylphosphate" evidence="1">
    <location>
        <position position="45"/>
    </location>
</feature>
<dbReference type="PROSITE" id="PS50110">
    <property type="entry name" value="RESPONSE_REGULATORY"/>
    <property type="match status" value="1"/>
</dbReference>
<name>A0A0C2UBX0_PARME</name>
<dbReference type="GO" id="GO:0000160">
    <property type="term" value="P:phosphorelay signal transduction system"/>
    <property type="evidence" value="ECO:0007669"/>
    <property type="project" value="InterPro"/>
</dbReference>
<reference evidence="3 4" key="1">
    <citation type="submission" date="2015-01" db="EMBL/GenBank/DDBJ databases">
        <title>Genome Sequence of Magnetospirillum magnetotacticum Strain MS-1.</title>
        <authorList>
            <person name="Marinov G.K."/>
            <person name="Smalley M.D."/>
            <person name="DeSalvo G."/>
        </authorList>
    </citation>
    <scope>NUCLEOTIDE SEQUENCE [LARGE SCALE GENOMIC DNA]</scope>
    <source>
        <strain evidence="3 4">MS-1</strain>
    </source>
</reference>
<organism evidence="3 4">
    <name type="scientific">Paramagnetospirillum magnetotacticum MS-1</name>
    <dbReference type="NCBI Taxonomy" id="272627"/>
    <lineage>
        <taxon>Bacteria</taxon>
        <taxon>Pseudomonadati</taxon>
        <taxon>Pseudomonadota</taxon>
        <taxon>Alphaproteobacteria</taxon>
        <taxon>Rhodospirillales</taxon>
        <taxon>Magnetospirillaceae</taxon>
        <taxon>Paramagnetospirillum</taxon>
    </lineage>
</organism>
<feature type="domain" description="Response regulatory" evidence="2">
    <location>
        <begin position="1"/>
        <end position="112"/>
    </location>
</feature>
<dbReference type="InterPro" id="IPR052893">
    <property type="entry name" value="TCS_response_regulator"/>
</dbReference>
<dbReference type="Pfam" id="PF00072">
    <property type="entry name" value="Response_reg"/>
    <property type="match status" value="1"/>
</dbReference>
<gene>
    <name evidence="3" type="ORF">CCC_02442</name>
</gene>
<evidence type="ECO:0000313" key="3">
    <source>
        <dbReference type="EMBL" id="KIL98992.1"/>
    </source>
</evidence>
<protein>
    <submittedName>
        <fullName evidence="3">Two-component system response regulator</fullName>
    </submittedName>
</protein>
<keyword evidence="1" id="KW-0597">Phosphoprotein</keyword>
<dbReference type="PANTHER" id="PTHR44520:SF2">
    <property type="entry name" value="RESPONSE REGULATOR RCP1"/>
    <property type="match status" value="1"/>
</dbReference>
<proteinExistence type="predicted"/>
<dbReference type="Proteomes" id="UP000031971">
    <property type="component" value="Unassembled WGS sequence"/>
</dbReference>
<accession>A0A0C2UBX0</accession>
<comment type="caution">
    <text evidence="3">The sequence shown here is derived from an EMBL/GenBank/DDBJ whole genome shotgun (WGS) entry which is preliminary data.</text>
</comment>
<dbReference type="AlphaFoldDB" id="A0A0C2UBX0"/>
<evidence type="ECO:0000259" key="2">
    <source>
        <dbReference type="PROSITE" id="PS50110"/>
    </source>
</evidence>
<evidence type="ECO:0000313" key="4">
    <source>
        <dbReference type="Proteomes" id="UP000031971"/>
    </source>
</evidence>